<protein>
    <submittedName>
        <fullName evidence="1">Uncharacterized protein</fullName>
    </submittedName>
</protein>
<reference evidence="1" key="1">
    <citation type="journal article" date="2023" name="G3 (Bethesda)">
        <title>Whole genome assembly and annotation of the endangered Caribbean coral Acropora cervicornis.</title>
        <authorList>
            <person name="Selwyn J.D."/>
            <person name="Vollmer S.V."/>
        </authorList>
    </citation>
    <scope>NUCLEOTIDE SEQUENCE</scope>
    <source>
        <strain evidence="1">K2</strain>
    </source>
</reference>
<evidence type="ECO:0000313" key="2">
    <source>
        <dbReference type="Proteomes" id="UP001249851"/>
    </source>
</evidence>
<proteinExistence type="predicted"/>
<gene>
    <name evidence="1" type="ORF">P5673_006623</name>
</gene>
<accession>A0AAD9QWD8</accession>
<reference evidence="1" key="2">
    <citation type="journal article" date="2023" name="Science">
        <title>Genomic signatures of disease resistance in endangered staghorn corals.</title>
        <authorList>
            <person name="Vollmer S.V."/>
            <person name="Selwyn J.D."/>
            <person name="Despard B.A."/>
            <person name="Roesel C.L."/>
        </authorList>
    </citation>
    <scope>NUCLEOTIDE SEQUENCE</scope>
    <source>
        <strain evidence="1">K2</strain>
    </source>
</reference>
<sequence>MRNLEQKLIKKYRLRFCPGKRLGNTEVFPLHKQFKLAAVTSKCMLSANIVIRSDMDISVLVSSFMLINETFKSMTACGHSVDIFSGVLALPDMSNDAKPMS</sequence>
<organism evidence="1 2">
    <name type="scientific">Acropora cervicornis</name>
    <name type="common">Staghorn coral</name>
    <dbReference type="NCBI Taxonomy" id="6130"/>
    <lineage>
        <taxon>Eukaryota</taxon>
        <taxon>Metazoa</taxon>
        <taxon>Cnidaria</taxon>
        <taxon>Anthozoa</taxon>
        <taxon>Hexacorallia</taxon>
        <taxon>Scleractinia</taxon>
        <taxon>Astrocoeniina</taxon>
        <taxon>Acroporidae</taxon>
        <taxon>Acropora</taxon>
    </lineage>
</organism>
<name>A0AAD9QWD8_ACRCE</name>
<keyword evidence="2" id="KW-1185">Reference proteome</keyword>
<evidence type="ECO:0000313" key="1">
    <source>
        <dbReference type="EMBL" id="KAK2568661.1"/>
    </source>
</evidence>
<comment type="caution">
    <text evidence="1">The sequence shown here is derived from an EMBL/GenBank/DDBJ whole genome shotgun (WGS) entry which is preliminary data.</text>
</comment>
<dbReference type="EMBL" id="JARQWQ010000011">
    <property type="protein sequence ID" value="KAK2568661.1"/>
    <property type="molecule type" value="Genomic_DNA"/>
</dbReference>
<dbReference type="Proteomes" id="UP001249851">
    <property type="component" value="Unassembled WGS sequence"/>
</dbReference>
<dbReference type="AlphaFoldDB" id="A0AAD9QWD8"/>